<dbReference type="Proteomes" id="UP000193010">
    <property type="component" value="Unassembled WGS sequence"/>
</dbReference>
<organism evidence="4 5">
    <name type="scientific">Mycobacterium florentinum</name>
    <dbReference type="NCBI Taxonomy" id="292462"/>
    <lineage>
        <taxon>Bacteria</taxon>
        <taxon>Bacillati</taxon>
        <taxon>Actinomycetota</taxon>
        <taxon>Actinomycetes</taxon>
        <taxon>Mycobacteriales</taxon>
        <taxon>Mycobacteriaceae</taxon>
        <taxon>Mycobacterium</taxon>
        <taxon>Mycobacterium simiae complex</taxon>
    </lineage>
</organism>
<evidence type="ECO:0008006" key="6">
    <source>
        <dbReference type="Google" id="ProtNLM"/>
    </source>
</evidence>
<evidence type="ECO:0000256" key="1">
    <source>
        <dbReference type="ARBA" id="ARBA00004651"/>
    </source>
</evidence>
<keyword evidence="3" id="KW-1003">Cell membrane</keyword>
<comment type="subcellular location">
    <subcellularLocation>
        <location evidence="1">Cell membrane</location>
        <topology evidence="1">Multi-pass membrane protein</topology>
    </subcellularLocation>
</comment>
<accession>A0A1X1TTY1</accession>
<dbReference type="SUPFAM" id="SSF103473">
    <property type="entry name" value="MFS general substrate transporter"/>
    <property type="match status" value="1"/>
</dbReference>
<keyword evidence="5" id="KW-1185">Reference proteome</keyword>
<dbReference type="InterPro" id="IPR036259">
    <property type="entry name" value="MFS_trans_sf"/>
</dbReference>
<evidence type="ECO:0000313" key="4">
    <source>
        <dbReference type="EMBL" id="ORV47838.1"/>
    </source>
</evidence>
<dbReference type="PANTHER" id="PTHR43045">
    <property type="entry name" value="SHIKIMATE TRANSPORTER"/>
    <property type="match status" value="1"/>
</dbReference>
<dbReference type="GO" id="GO:0005886">
    <property type="term" value="C:plasma membrane"/>
    <property type="evidence" value="ECO:0007669"/>
    <property type="project" value="UniProtKB-SubCell"/>
</dbReference>
<dbReference type="AlphaFoldDB" id="A0A1X1TTY1"/>
<gene>
    <name evidence="4" type="ORF">AWC05_04410</name>
</gene>
<evidence type="ECO:0000256" key="2">
    <source>
        <dbReference type="ARBA" id="ARBA00022448"/>
    </source>
</evidence>
<protein>
    <recommendedName>
        <fullName evidence="6">Major facilitator superfamily (MFS) profile domain-containing protein</fullName>
    </recommendedName>
</protein>
<comment type="caution">
    <text evidence="4">The sequence shown here is derived from an EMBL/GenBank/DDBJ whole genome shotgun (WGS) entry which is preliminary data.</text>
</comment>
<keyword evidence="3" id="KW-0472">Membrane</keyword>
<keyword evidence="2" id="KW-0813">Transport</keyword>
<dbReference type="STRING" id="292462.AWC05_04410"/>
<proteinExistence type="predicted"/>
<dbReference type="EMBL" id="LQOV01000034">
    <property type="protein sequence ID" value="ORV47838.1"/>
    <property type="molecule type" value="Genomic_DNA"/>
</dbReference>
<sequence>MPTGVPWLICDHVIITEPAATANTRTQLRTVALGSMIGTTIEWYDFYLYATASALVFKPLFFPHVSSTAGTLASFATYAAGFGARPIGAVVSGHFGDGWAARPFW</sequence>
<dbReference type="PANTHER" id="PTHR43045:SF1">
    <property type="entry name" value="SHIKIMATE TRANSPORTER"/>
    <property type="match status" value="1"/>
</dbReference>
<reference evidence="4 5" key="1">
    <citation type="submission" date="2016-01" db="EMBL/GenBank/DDBJ databases">
        <title>The new phylogeny of the genus Mycobacterium.</title>
        <authorList>
            <person name="Tarcisio F."/>
            <person name="Conor M."/>
            <person name="Antonella G."/>
            <person name="Elisabetta G."/>
            <person name="Giulia F.S."/>
            <person name="Sara T."/>
            <person name="Anna F."/>
            <person name="Clotilde B."/>
            <person name="Roberto B."/>
            <person name="Veronica D.S."/>
            <person name="Fabio R."/>
            <person name="Monica P."/>
            <person name="Olivier J."/>
            <person name="Enrico T."/>
            <person name="Nicola S."/>
        </authorList>
    </citation>
    <scope>NUCLEOTIDE SEQUENCE [LARGE SCALE GENOMIC DNA]</scope>
    <source>
        <strain evidence="4 5">DSM 44852</strain>
    </source>
</reference>
<evidence type="ECO:0000313" key="5">
    <source>
        <dbReference type="Proteomes" id="UP000193010"/>
    </source>
</evidence>
<evidence type="ECO:0000256" key="3">
    <source>
        <dbReference type="ARBA" id="ARBA00022475"/>
    </source>
</evidence>
<name>A0A1X1TTY1_MYCFL</name>